<dbReference type="EMBL" id="JACIIQ010000028">
    <property type="protein sequence ID" value="MBB5672610.1"/>
    <property type="molecule type" value="Genomic_DNA"/>
</dbReference>
<dbReference type="AlphaFoldDB" id="A0AB73H378"/>
<accession>A0AB73H378</accession>
<gene>
    <name evidence="1" type="ORF">FHR65_004214</name>
</gene>
<proteinExistence type="predicted"/>
<name>A0AB73H378_9XANT</name>
<reference evidence="1" key="1">
    <citation type="submission" date="2020-08" db="EMBL/GenBank/DDBJ databases">
        <title>Studying the diversity of plant-associated saprophytic bacteria and their role in host health and plant-pathogen interactions.</title>
        <authorList>
            <person name="Potnis N."/>
        </authorList>
    </citation>
    <scope>NUCLEOTIDE SEQUENCE</scope>
    <source>
        <strain evidence="1">F21</strain>
    </source>
</reference>
<dbReference type="Pfam" id="PF16932">
    <property type="entry name" value="T4SS_TraI"/>
    <property type="match status" value="1"/>
</dbReference>
<protein>
    <submittedName>
        <fullName evidence="1">Defect-in-organelle-trafficking protein DotC</fullName>
    </submittedName>
</protein>
<comment type="caution">
    <text evidence="1">The sequence shown here is derived from an EMBL/GenBank/DDBJ whole genome shotgun (WGS) entry which is preliminary data.</text>
</comment>
<dbReference type="Proteomes" id="UP000528595">
    <property type="component" value="Unassembled WGS sequence"/>
</dbReference>
<dbReference type="InterPro" id="IPR031618">
    <property type="entry name" value="T4SS_TraI"/>
</dbReference>
<dbReference type="RefSeq" id="WP_184578975.1">
    <property type="nucleotide sequence ID" value="NZ_JACIIQ010000028.1"/>
</dbReference>
<organism evidence="1">
    <name type="scientific">Xanthomonas arboricola</name>
    <dbReference type="NCBI Taxonomy" id="56448"/>
    <lineage>
        <taxon>Bacteria</taxon>
        <taxon>Pseudomonadati</taxon>
        <taxon>Pseudomonadota</taxon>
        <taxon>Gammaproteobacteria</taxon>
        <taxon>Lysobacterales</taxon>
        <taxon>Lysobacteraceae</taxon>
        <taxon>Xanthomonas</taxon>
    </lineage>
</organism>
<evidence type="ECO:0000313" key="1">
    <source>
        <dbReference type="EMBL" id="MBB5672610.1"/>
    </source>
</evidence>
<sequence>MLVSDIPPTLDQVLAGQDKAAVELRLEQDINQLRLDALKSGALSYGTQAGFQRRTFEIAEITKAKSAQLDQVYNFQGLLLERNVVPPVLQESRDTLQASGDTALRLADRSYQVIKQARFTVKPPTWQEYLLRSVTIKSEGLSDSVLAPRNDTEEKFWKAQVQEGWKLGVQQADQVFAADLARLDRDYKGMVLYRHLLTRKMVSLPYVAESKLGVTGDANNMSINDRVLRITALPELDTRSERWSAPILPSAGVAGGSSKVVGGTP</sequence>